<gene>
    <name evidence="2" type="ORF">AVEN_52790_1</name>
</gene>
<keyword evidence="3" id="KW-1185">Reference proteome</keyword>
<dbReference type="Proteomes" id="UP000499080">
    <property type="component" value="Unassembled WGS sequence"/>
</dbReference>
<dbReference type="OrthoDB" id="6437135at2759"/>
<dbReference type="PANTHER" id="PTHR33223:SF6">
    <property type="entry name" value="CCHC-TYPE DOMAIN-CONTAINING PROTEIN"/>
    <property type="match status" value="1"/>
</dbReference>
<protein>
    <recommendedName>
        <fullName evidence="4">Retrotransposon gag domain-containing protein</fullName>
    </recommendedName>
</protein>
<evidence type="ECO:0000256" key="1">
    <source>
        <dbReference type="SAM" id="MobiDB-lite"/>
    </source>
</evidence>
<feature type="region of interest" description="Disordered" evidence="1">
    <location>
        <begin position="272"/>
        <end position="313"/>
    </location>
</feature>
<comment type="caution">
    <text evidence="2">The sequence shown here is derived from an EMBL/GenBank/DDBJ whole genome shotgun (WGS) entry which is preliminary data.</text>
</comment>
<evidence type="ECO:0000313" key="2">
    <source>
        <dbReference type="EMBL" id="GBM08718.1"/>
    </source>
</evidence>
<accession>A0A4Y2CYA3</accession>
<dbReference type="PANTHER" id="PTHR33223">
    <property type="entry name" value="CCHC-TYPE DOMAIN-CONTAINING PROTEIN"/>
    <property type="match status" value="1"/>
</dbReference>
<evidence type="ECO:0008006" key="4">
    <source>
        <dbReference type="Google" id="ProtNLM"/>
    </source>
</evidence>
<evidence type="ECO:0000313" key="3">
    <source>
        <dbReference type="Proteomes" id="UP000499080"/>
    </source>
</evidence>
<dbReference type="EMBL" id="BGPR01000260">
    <property type="protein sequence ID" value="GBM08718.1"/>
    <property type="molecule type" value="Genomic_DNA"/>
</dbReference>
<name>A0A4Y2CYA3_ARAVE</name>
<dbReference type="AlphaFoldDB" id="A0A4Y2CYA3"/>
<proteinExistence type="predicted"/>
<organism evidence="2 3">
    <name type="scientific">Araneus ventricosus</name>
    <name type="common">Orbweaver spider</name>
    <name type="synonym">Epeira ventricosa</name>
    <dbReference type="NCBI Taxonomy" id="182803"/>
    <lineage>
        <taxon>Eukaryota</taxon>
        <taxon>Metazoa</taxon>
        <taxon>Ecdysozoa</taxon>
        <taxon>Arthropoda</taxon>
        <taxon>Chelicerata</taxon>
        <taxon>Arachnida</taxon>
        <taxon>Araneae</taxon>
        <taxon>Araneomorphae</taxon>
        <taxon>Entelegynae</taxon>
        <taxon>Araneoidea</taxon>
        <taxon>Araneidae</taxon>
        <taxon>Araneus</taxon>
    </lineage>
</organism>
<sequence>MPKNSNMSESLANLIPDFSWKDGENITFWITQIKHIATLENWNKDKKAIVLKLHCRDNALKFLIEDPIASKENDFDNLAELLIKKFEKKQSFQEIQRQFSTISQKQNQSVKDLANEVSMVADKYVNVENTNQNCDSILKENLKLTKFLEALKPDISLEVKKFGPKDLKSALAHAINIESALEQSCDNSTNNISNVDIHNILKENLMKDQLIADLNKKINNLTSGNIINNIKRDTASTSHEGDTPNKITCHICSKPHWTMNCWYYPRGNQSNNPRPWRRYNSRESQNVHPYRGNRGRFRGSQSRRNLNLKRIQA</sequence>
<reference evidence="2 3" key="1">
    <citation type="journal article" date="2019" name="Sci. Rep.">
        <title>Orb-weaving spider Araneus ventricosus genome elucidates the spidroin gene catalogue.</title>
        <authorList>
            <person name="Kono N."/>
            <person name="Nakamura H."/>
            <person name="Ohtoshi R."/>
            <person name="Moran D.A.P."/>
            <person name="Shinohara A."/>
            <person name="Yoshida Y."/>
            <person name="Fujiwara M."/>
            <person name="Mori M."/>
            <person name="Tomita M."/>
            <person name="Arakawa K."/>
        </authorList>
    </citation>
    <scope>NUCLEOTIDE SEQUENCE [LARGE SCALE GENOMIC DNA]</scope>
</reference>